<dbReference type="Gene3D" id="3.40.630.30">
    <property type="match status" value="1"/>
</dbReference>
<evidence type="ECO:0000313" key="2">
    <source>
        <dbReference type="Proteomes" id="UP000650524"/>
    </source>
</evidence>
<dbReference type="Proteomes" id="UP000650524">
    <property type="component" value="Unassembled WGS sequence"/>
</dbReference>
<organism evidence="1 2">
    <name type="scientific">Candidatus Desulfacyla euxinica</name>
    <dbReference type="NCBI Taxonomy" id="2841693"/>
    <lineage>
        <taxon>Bacteria</taxon>
        <taxon>Deltaproteobacteria</taxon>
        <taxon>Candidatus Desulfacyla</taxon>
    </lineage>
</organism>
<protein>
    <submittedName>
        <fullName evidence="1">Uncharacterized protein</fullName>
    </submittedName>
</protein>
<dbReference type="AlphaFoldDB" id="A0A8J6N2V4"/>
<name>A0A8J6N2V4_9DELT</name>
<reference evidence="1 2" key="1">
    <citation type="submission" date="2020-08" db="EMBL/GenBank/DDBJ databases">
        <title>Bridging the membrane lipid divide: bacteria of the FCB group superphylum have the potential to synthesize archaeal ether lipids.</title>
        <authorList>
            <person name="Villanueva L."/>
            <person name="Von Meijenfeldt F.A.B."/>
            <person name="Westbye A.B."/>
            <person name="Yadav S."/>
            <person name="Hopmans E.C."/>
            <person name="Dutilh B.E."/>
            <person name="Sinninghe Damste J.S."/>
        </authorList>
    </citation>
    <scope>NUCLEOTIDE SEQUENCE [LARGE SCALE GENOMIC DNA]</scope>
    <source>
        <strain evidence="1">NIOZ-UU27</strain>
    </source>
</reference>
<gene>
    <name evidence="1" type="ORF">H8E19_16375</name>
</gene>
<sequence>MNEILLEKGESDILGTINIKPDVGFPSEENYLLTEYYERDLEVFGQFCEISRMTTHLDYRGLDLSRTLIEMAIGQAIQKGYRYAVGGNTPQHMPMYRLYGYEPIPLTEEYINNQDGKIKDGNLLFFESVAQVAHIVVSDFTKLPDPTNTNVNEWQRLYRSGRREKVEEARSYNN</sequence>
<accession>A0A8J6N2V4</accession>
<comment type="caution">
    <text evidence="1">The sequence shown here is derived from an EMBL/GenBank/DDBJ whole genome shotgun (WGS) entry which is preliminary data.</text>
</comment>
<proteinExistence type="predicted"/>
<dbReference type="SUPFAM" id="SSF55729">
    <property type="entry name" value="Acyl-CoA N-acyltransferases (Nat)"/>
    <property type="match status" value="1"/>
</dbReference>
<evidence type="ECO:0000313" key="1">
    <source>
        <dbReference type="EMBL" id="MBC8178981.1"/>
    </source>
</evidence>
<dbReference type="EMBL" id="JACNJD010000334">
    <property type="protein sequence ID" value="MBC8178981.1"/>
    <property type="molecule type" value="Genomic_DNA"/>
</dbReference>
<dbReference type="InterPro" id="IPR016181">
    <property type="entry name" value="Acyl_CoA_acyltransferase"/>
</dbReference>